<dbReference type="SUPFAM" id="SSF51735">
    <property type="entry name" value="NAD(P)-binding Rossmann-fold domains"/>
    <property type="match status" value="1"/>
</dbReference>
<dbReference type="PANTHER" id="PTHR43349:SF9">
    <property type="entry name" value="PHENYLCOUMARAN BENZYLIC ETHER REDUCTASE-LIKE PROTEIN"/>
    <property type="match status" value="1"/>
</dbReference>
<protein>
    <recommendedName>
        <fullName evidence="3">NmrA-like domain-containing protein</fullName>
    </recommendedName>
</protein>
<dbReference type="Pfam" id="PF05368">
    <property type="entry name" value="NmrA"/>
    <property type="match status" value="1"/>
</dbReference>
<dbReference type="Gene3D" id="3.40.50.720">
    <property type="entry name" value="NAD(P)-binding Rossmann-like Domain"/>
    <property type="match status" value="1"/>
</dbReference>
<dbReference type="Proteomes" id="UP001396334">
    <property type="component" value="Unassembled WGS sequence"/>
</dbReference>
<keyword evidence="2" id="KW-0560">Oxidoreductase</keyword>
<keyword evidence="1" id="KW-0521">NADP</keyword>
<evidence type="ECO:0000256" key="2">
    <source>
        <dbReference type="ARBA" id="ARBA00023002"/>
    </source>
</evidence>
<dbReference type="CDD" id="cd05259">
    <property type="entry name" value="PCBER_SDR_a"/>
    <property type="match status" value="1"/>
</dbReference>
<dbReference type="InterPro" id="IPR045312">
    <property type="entry name" value="PCBER-like"/>
</dbReference>
<gene>
    <name evidence="4" type="ORF">V6N11_019788</name>
</gene>
<dbReference type="InterPro" id="IPR036291">
    <property type="entry name" value="NAD(P)-bd_dom_sf"/>
</dbReference>
<dbReference type="InterPro" id="IPR050608">
    <property type="entry name" value="NmrA-type/Isoflavone_red_sf"/>
</dbReference>
<dbReference type="Gene3D" id="3.90.25.10">
    <property type="entry name" value="UDP-galactose 4-epimerase, domain 1"/>
    <property type="match status" value="1"/>
</dbReference>
<keyword evidence="5" id="KW-1185">Reference proteome</keyword>
<evidence type="ECO:0000313" key="4">
    <source>
        <dbReference type="EMBL" id="KAK8482908.1"/>
    </source>
</evidence>
<evidence type="ECO:0000313" key="5">
    <source>
        <dbReference type="Proteomes" id="UP001396334"/>
    </source>
</evidence>
<evidence type="ECO:0000259" key="3">
    <source>
        <dbReference type="Pfam" id="PF05368"/>
    </source>
</evidence>
<accession>A0ABR1ZQJ4</accession>
<sequence>MGKEASKSKIIIFGGTGYLGTYMVKASIKLGHPTFVYARPITPQSSPHKINLHNEFRSLGVTVVEGELDEHEKMVAILRRVDIVISMLPFPQVPDQIHIIEAIKVAGNIKRFLPSEFGIEEDRLSFLPPFEACLDKKRKIRRAVEASGIPYTYVSANMCAAYFVNQLLRPHEEHEDIIVYGSGEAKVPFTYEEDVAEYTIQVANDSRTCNRIVLYRMVKNVLSQIELISMWEKKTGRSFKRTHVPEEEVVKLAESSPFPDNVRAALIHGIFVKGDLNYDLQENDLEISSLYSDYKYTTIDQLLDIFLVDPPKPALAAF</sequence>
<dbReference type="PANTHER" id="PTHR43349">
    <property type="entry name" value="PINORESINOL REDUCTASE-RELATED"/>
    <property type="match status" value="1"/>
</dbReference>
<organism evidence="4 5">
    <name type="scientific">Hibiscus sabdariffa</name>
    <name type="common">roselle</name>
    <dbReference type="NCBI Taxonomy" id="183260"/>
    <lineage>
        <taxon>Eukaryota</taxon>
        <taxon>Viridiplantae</taxon>
        <taxon>Streptophyta</taxon>
        <taxon>Embryophyta</taxon>
        <taxon>Tracheophyta</taxon>
        <taxon>Spermatophyta</taxon>
        <taxon>Magnoliopsida</taxon>
        <taxon>eudicotyledons</taxon>
        <taxon>Gunneridae</taxon>
        <taxon>Pentapetalae</taxon>
        <taxon>rosids</taxon>
        <taxon>malvids</taxon>
        <taxon>Malvales</taxon>
        <taxon>Malvaceae</taxon>
        <taxon>Malvoideae</taxon>
        <taxon>Hibiscus</taxon>
    </lineage>
</organism>
<comment type="caution">
    <text evidence="4">The sequence shown here is derived from an EMBL/GenBank/DDBJ whole genome shotgun (WGS) entry which is preliminary data.</text>
</comment>
<name>A0ABR1ZQJ4_9ROSI</name>
<reference evidence="4 5" key="1">
    <citation type="journal article" date="2024" name="G3 (Bethesda)">
        <title>Genome assembly of Hibiscus sabdariffa L. provides insights into metabolisms of medicinal natural products.</title>
        <authorList>
            <person name="Kim T."/>
        </authorList>
    </citation>
    <scope>NUCLEOTIDE SEQUENCE [LARGE SCALE GENOMIC DNA]</scope>
    <source>
        <strain evidence="4">TK-2024</strain>
        <tissue evidence="4">Old leaves</tissue>
    </source>
</reference>
<evidence type="ECO:0000256" key="1">
    <source>
        <dbReference type="ARBA" id="ARBA00022857"/>
    </source>
</evidence>
<dbReference type="InterPro" id="IPR008030">
    <property type="entry name" value="NmrA-like"/>
</dbReference>
<feature type="domain" description="NmrA-like" evidence="3">
    <location>
        <begin position="7"/>
        <end position="301"/>
    </location>
</feature>
<proteinExistence type="predicted"/>
<dbReference type="EMBL" id="JBBPBN010000723">
    <property type="protein sequence ID" value="KAK8482908.1"/>
    <property type="molecule type" value="Genomic_DNA"/>
</dbReference>